<gene>
    <name evidence="2" type="ORF">JQ619_17130</name>
</gene>
<dbReference type="Proteomes" id="UP001314635">
    <property type="component" value="Unassembled WGS sequence"/>
</dbReference>
<evidence type="ECO:0000256" key="1">
    <source>
        <dbReference type="SAM" id="Phobius"/>
    </source>
</evidence>
<keyword evidence="1" id="KW-1133">Transmembrane helix</keyword>
<feature type="transmembrane region" description="Helical" evidence="1">
    <location>
        <begin position="49"/>
        <end position="67"/>
    </location>
</feature>
<feature type="transmembrane region" description="Helical" evidence="1">
    <location>
        <begin position="79"/>
        <end position="101"/>
    </location>
</feature>
<name>A0ABS5G829_9BRAD</name>
<keyword evidence="3" id="KW-1185">Reference proteome</keyword>
<evidence type="ECO:0008006" key="4">
    <source>
        <dbReference type="Google" id="ProtNLM"/>
    </source>
</evidence>
<evidence type="ECO:0000313" key="2">
    <source>
        <dbReference type="EMBL" id="MBR1137494.1"/>
    </source>
</evidence>
<organism evidence="2 3">
    <name type="scientific">Bradyrhizobium denitrificans</name>
    <dbReference type="NCBI Taxonomy" id="2734912"/>
    <lineage>
        <taxon>Bacteria</taxon>
        <taxon>Pseudomonadati</taxon>
        <taxon>Pseudomonadota</taxon>
        <taxon>Alphaproteobacteria</taxon>
        <taxon>Hyphomicrobiales</taxon>
        <taxon>Nitrobacteraceae</taxon>
        <taxon>Bradyrhizobium</taxon>
    </lineage>
</organism>
<reference evidence="3" key="1">
    <citation type="journal article" date="2021" name="ISME J.">
        <title>Evolutionary origin and ecological implication of a unique nif island in free-living Bradyrhizobium lineages.</title>
        <authorList>
            <person name="Tao J."/>
        </authorList>
    </citation>
    <scope>NUCLEOTIDE SEQUENCE [LARGE SCALE GENOMIC DNA]</scope>
    <source>
        <strain evidence="3">SZCCT0094</strain>
    </source>
</reference>
<evidence type="ECO:0000313" key="3">
    <source>
        <dbReference type="Proteomes" id="UP001314635"/>
    </source>
</evidence>
<feature type="transmembrane region" description="Helical" evidence="1">
    <location>
        <begin position="122"/>
        <end position="145"/>
    </location>
</feature>
<feature type="transmembrane region" description="Helical" evidence="1">
    <location>
        <begin position="24"/>
        <end position="42"/>
    </location>
</feature>
<keyword evidence="1" id="KW-0812">Transmembrane</keyword>
<comment type="caution">
    <text evidence="2">The sequence shown here is derived from an EMBL/GenBank/DDBJ whole genome shotgun (WGS) entry which is preliminary data.</text>
</comment>
<dbReference type="RefSeq" id="WP_172238565.1">
    <property type="nucleotide sequence ID" value="NZ_JABFDP010000019.1"/>
</dbReference>
<proteinExistence type="predicted"/>
<accession>A0ABS5G829</accession>
<feature type="transmembrane region" description="Helical" evidence="1">
    <location>
        <begin position="151"/>
        <end position="169"/>
    </location>
</feature>
<protein>
    <recommendedName>
        <fullName evidence="4">Intracellular septation protein</fullName>
    </recommendedName>
</protein>
<dbReference type="EMBL" id="JAFCLK010000015">
    <property type="protein sequence ID" value="MBR1137494.1"/>
    <property type="molecule type" value="Genomic_DNA"/>
</dbReference>
<sequence>MTLLLILAPYGVYAALLTMVSATLSLAVATGLCLAVVALDMINGRSVKILGLGSAIVFAGVAAYLNLIDPSMSVSGVRLAVDCGIFALSLGSMLLRVPFTLQYALEKVPPEIAAIPGFMRANYVITGAWTLAALLMMIGNLMTLYVPGLPYWTGLAIAFAARNSALYFTRWYPEYRRTKDMAAQSAAVMSGQDS</sequence>
<keyword evidence="1" id="KW-0472">Membrane</keyword>